<evidence type="ECO:0000256" key="3">
    <source>
        <dbReference type="ARBA" id="ARBA00012687"/>
    </source>
</evidence>
<keyword evidence="8 11" id="KW-0808">Transferase</keyword>
<dbReference type="Proteomes" id="UP000023795">
    <property type="component" value="Unassembled WGS sequence"/>
</dbReference>
<evidence type="ECO:0000256" key="2">
    <source>
        <dbReference type="ARBA" id="ARBA00007868"/>
    </source>
</evidence>
<dbReference type="Gene3D" id="3.40.50.2000">
    <property type="entry name" value="Glycogen Phosphorylase B"/>
    <property type="match status" value="1"/>
</dbReference>
<comment type="pathway">
    <text evidence="11">Bacterial outer membrane biogenesis; LPS lipid A biosynthesis.</text>
</comment>
<keyword evidence="6 11" id="KW-0441">Lipid A biosynthesis</keyword>
<evidence type="ECO:0000256" key="1">
    <source>
        <dbReference type="ARBA" id="ARBA00002056"/>
    </source>
</evidence>
<evidence type="ECO:0000256" key="6">
    <source>
        <dbReference type="ARBA" id="ARBA00022556"/>
    </source>
</evidence>
<dbReference type="HAMAP" id="MF_00392">
    <property type="entry name" value="LpxB"/>
    <property type="match status" value="1"/>
</dbReference>
<dbReference type="InterPro" id="IPR003835">
    <property type="entry name" value="Glyco_trans_19"/>
</dbReference>
<dbReference type="OrthoDB" id="9801642at2"/>
<gene>
    <name evidence="11" type="primary">lpxB</name>
    <name evidence="12" type="ORF">MOMA_08746</name>
</gene>
<dbReference type="eggNOG" id="COG0763">
    <property type="taxonomic scope" value="Bacteria"/>
</dbReference>
<dbReference type="SUPFAM" id="SSF53756">
    <property type="entry name" value="UDP-Glycosyltransferase/glycogen phosphorylase"/>
    <property type="match status" value="1"/>
</dbReference>
<protein>
    <recommendedName>
        <fullName evidence="4 11">Lipid-A-disaccharide synthase</fullName>
        <ecNumber evidence="3 11">2.4.1.182</ecNumber>
    </recommendedName>
</protein>
<evidence type="ECO:0000256" key="10">
    <source>
        <dbReference type="ARBA" id="ARBA00048975"/>
    </source>
</evidence>
<dbReference type="GO" id="GO:0005543">
    <property type="term" value="F:phospholipid binding"/>
    <property type="evidence" value="ECO:0007669"/>
    <property type="project" value="TreeGrafter"/>
</dbReference>
<comment type="catalytic activity">
    <reaction evidence="10 11">
        <text>a lipid X + a UDP-2-N,3-O-bis[(3R)-3-hydroxyacyl]-alpha-D-glucosamine = a lipid A disaccharide + UDP + H(+)</text>
        <dbReference type="Rhea" id="RHEA:67828"/>
        <dbReference type="ChEBI" id="CHEBI:15378"/>
        <dbReference type="ChEBI" id="CHEBI:58223"/>
        <dbReference type="ChEBI" id="CHEBI:137748"/>
        <dbReference type="ChEBI" id="CHEBI:176338"/>
        <dbReference type="ChEBI" id="CHEBI:176343"/>
        <dbReference type="EC" id="2.4.1.182"/>
    </reaction>
</comment>
<dbReference type="UniPathway" id="UPA00973"/>
<keyword evidence="9 11" id="KW-0443">Lipid metabolism</keyword>
<comment type="function">
    <text evidence="1 11">Condensation of UDP-2,3-diacylglucosamine and 2,3-diacylglucosamine-1-phosphate to form lipid A disaccharide, a precursor of lipid A, a phosphorylated glycolipid that anchors the lipopolysaccharide to the outer membrane of the cell.</text>
</comment>
<proteinExistence type="inferred from homology"/>
<reference evidence="12 13" key="1">
    <citation type="journal article" date="2013" name="Genome Announc.">
        <title>Genome Sequence of Moraxella macacae 0408225, a Novel Bacterial Species Isolated from a Cynomolgus Macaque with Epistaxis.</title>
        <authorList>
            <person name="Ladner J.T."/>
            <person name="Whitehouse C.A."/>
            <person name="Koroleva G.I."/>
            <person name="Palacios G.F."/>
        </authorList>
    </citation>
    <scope>NUCLEOTIDE SEQUENCE [LARGE SCALE GENOMIC DNA]</scope>
    <source>
        <strain evidence="12 13">0408225</strain>
    </source>
</reference>
<evidence type="ECO:0000313" key="13">
    <source>
        <dbReference type="Proteomes" id="UP000023795"/>
    </source>
</evidence>
<evidence type="ECO:0000256" key="5">
    <source>
        <dbReference type="ARBA" id="ARBA00022516"/>
    </source>
</evidence>
<dbReference type="EC" id="2.4.1.182" evidence="3 11"/>
<dbReference type="RefSeq" id="WP_009502193.1">
    <property type="nucleotide sequence ID" value="NZ_ANIN01000002.1"/>
</dbReference>
<dbReference type="AlphaFoldDB" id="L2F6X0"/>
<keyword evidence="7 11" id="KW-0328">Glycosyltransferase</keyword>
<evidence type="ECO:0000256" key="4">
    <source>
        <dbReference type="ARBA" id="ARBA00020902"/>
    </source>
</evidence>
<evidence type="ECO:0000256" key="8">
    <source>
        <dbReference type="ARBA" id="ARBA00022679"/>
    </source>
</evidence>
<evidence type="ECO:0000256" key="11">
    <source>
        <dbReference type="HAMAP-Rule" id="MF_00392"/>
    </source>
</evidence>
<evidence type="ECO:0000256" key="7">
    <source>
        <dbReference type="ARBA" id="ARBA00022676"/>
    </source>
</evidence>
<dbReference type="STRING" id="1230338.MOMA_08746"/>
<sequence>MTNPPYQNLPANTVAVMPKYRPLVIGIVAGEVSGDVLGADFMRQMNNLCTDIVWVGVGGHQMQTEGLTSILDMSRLSVMGLLEVLSHLPDLFRAKDEILQVFFEQKIDMFIGIDAPDFNLRLGKVLKSRGVFSVQYVSPSIWAWRENRIHNIKKATDLVLCLFPFELAVYQKHNHAAVCVGHPLLKSIDNRLLTTSMLKKRLGMVWQNHELRQFFAGFDKNPNKGEMSYLIAVMPGSRRGEIEAMLPKLLASMYQLYLTDNQLCFVIPTVNQNYKSIVEQYLQNEPNELQDRVVVCCDETIADFSQRIMAISDLVLLASGTATLEAMLLNRPMVVIYSMKPMTYWLAKRLLKIEYVALPNILANKAIVPELIQDDATPDNIRRTVTQNLATDTAKNQQTNLANTSAWLRQQSNTSPAMAVLNAWLFS</sequence>
<keyword evidence="13" id="KW-1185">Reference proteome</keyword>
<dbReference type="PANTHER" id="PTHR30372:SF4">
    <property type="entry name" value="LIPID-A-DISACCHARIDE SYNTHASE, MITOCHONDRIAL-RELATED"/>
    <property type="match status" value="1"/>
</dbReference>
<dbReference type="GO" id="GO:0009245">
    <property type="term" value="P:lipid A biosynthetic process"/>
    <property type="evidence" value="ECO:0007669"/>
    <property type="project" value="UniProtKB-UniRule"/>
</dbReference>
<name>L2F6X0_9GAMM</name>
<dbReference type="PATRIC" id="fig|1230338.3.peg.1878"/>
<dbReference type="EMBL" id="ANIN01000002">
    <property type="protein sequence ID" value="ELA08635.1"/>
    <property type="molecule type" value="Genomic_DNA"/>
</dbReference>
<comment type="similarity">
    <text evidence="2 11">Belongs to the LpxB family.</text>
</comment>
<keyword evidence="5 11" id="KW-0444">Lipid biosynthesis</keyword>
<dbReference type="Pfam" id="PF02684">
    <property type="entry name" value="LpxB"/>
    <property type="match status" value="1"/>
</dbReference>
<accession>L2F6X0</accession>
<organism evidence="12 13">
    <name type="scientific">Moraxella macacae 0408225</name>
    <dbReference type="NCBI Taxonomy" id="1230338"/>
    <lineage>
        <taxon>Bacteria</taxon>
        <taxon>Pseudomonadati</taxon>
        <taxon>Pseudomonadota</taxon>
        <taxon>Gammaproteobacteria</taxon>
        <taxon>Moraxellales</taxon>
        <taxon>Moraxellaceae</taxon>
        <taxon>Moraxella</taxon>
    </lineage>
</organism>
<evidence type="ECO:0000256" key="9">
    <source>
        <dbReference type="ARBA" id="ARBA00023098"/>
    </source>
</evidence>
<dbReference type="GO" id="GO:0016020">
    <property type="term" value="C:membrane"/>
    <property type="evidence" value="ECO:0007669"/>
    <property type="project" value="GOC"/>
</dbReference>
<evidence type="ECO:0000313" key="12">
    <source>
        <dbReference type="EMBL" id="ELA08635.1"/>
    </source>
</evidence>
<comment type="caution">
    <text evidence="12">The sequence shown here is derived from an EMBL/GenBank/DDBJ whole genome shotgun (WGS) entry which is preliminary data.</text>
</comment>
<dbReference type="GO" id="GO:0008915">
    <property type="term" value="F:lipid-A-disaccharide synthase activity"/>
    <property type="evidence" value="ECO:0007669"/>
    <property type="project" value="UniProtKB-UniRule"/>
</dbReference>
<dbReference type="PANTHER" id="PTHR30372">
    <property type="entry name" value="LIPID-A-DISACCHARIDE SYNTHASE"/>
    <property type="match status" value="1"/>
</dbReference>